<organism evidence="1 2">
    <name type="scientific">Pistacia integerrima</name>
    <dbReference type="NCBI Taxonomy" id="434235"/>
    <lineage>
        <taxon>Eukaryota</taxon>
        <taxon>Viridiplantae</taxon>
        <taxon>Streptophyta</taxon>
        <taxon>Embryophyta</taxon>
        <taxon>Tracheophyta</taxon>
        <taxon>Spermatophyta</taxon>
        <taxon>Magnoliopsida</taxon>
        <taxon>eudicotyledons</taxon>
        <taxon>Gunneridae</taxon>
        <taxon>Pentapetalae</taxon>
        <taxon>rosids</taxon>
        <taxon>malvids</taxon>
        <taxon>Sapindales</taxon>
        <taxon>Anacardiaceae</taxon>
        <taxon>Pistacia</taxon>
    </lineage>
</organism>
<dbReference type="EMBL" id="CM047749">
    <property type="protein sequence ID" value="KAJ0010766.1"/>
    <property type="molecule type" value="Genomic_DNA"/>
</dbReference>
<comment type="caution">
    <text evidence="1">The sequence shown here is derived from an EMBL/GenBank/DDBJ whole genome shotgun (WGS) entry which is preliminary data.</text>
</comment>
<accession>A0ACC0X7Z2</accession>
<name>A0ACC0X7Z2_9ROSI</name>
<reference evidence="2" key="1">
    <citation type="journal article" date="2023" name="G3 (Bethesda)">
        <title>Genome assembly and association tests identify interacting loci associated with vigor, precocity, and sex in interspecific pistachio rootstocks.</title>
        <authorList>
            <person name="Palmer W."/>
            <person name="Jacygrad E."/>
            <person name="Sagayaradj S."/>
            <person name="Cavanaugh K."/>
            <person name="Han R."/>
            <person name="Bertier L."/>
            <person name="Beede B."/>
            <person name="Kafkas S."/>
            <person name="Golino D."/>
            <person name="Preece J."/>
            <person name="Michelmore R."/>
        </authorList>
    </citation>
    <scope>NUCLEOTIDE SEQUENCE [LARGE SCALE GENOMIC DNA]</scope>
</reference>
<proteinExistence type="predicted"/>
<sequence length="192" mass="21711">MFLSTLANQFPSTETIASAIASTAATTKLICQLSVDWLPSEVPDLLSSKFRYCIARFSPDEITLVIQEYSDDRNLNKLFSTDEKVDPALLHRDCLDVHVHMPCYLWFILKTLAFNYHGIKQHSLFPDIENLLMHTKTTAVEIVKQLRKDEDANNVLKGLFEFLKASEAKRVAIQQLEGKGIVIIIQSIDTVA</sequence>
<evidence type="ECO:0000313" key="1">
    <source>
        <dbReference type="EMBL" id="KAJ0010766.1"/>
    </source>
</evidence>
<evidence type="ECO:0000313" key="2">
    <source>
        <dbReference type="Proteomes" id="UP001163603"/>
    </source>
</evidence>
<gene>
    <name evidence="1" type="ORF">Pint_34741</name>
</gene>
<protein>
    <submittedName>
        <fullName evidence="1">Uncharacterized protein</fullName>
    </submittedName>
</protein>
<keyword evidence="2" id="KW-1185">Reference proteome</keyword>
<dbReference type="Proteomes" id="UP001163603">
    <property type="component" value="Chromosome 14"/>
</dbReference>